<dbReference type="SMART" id="SM00320">
    <property type="entry name" value="WD40"/>
    <property type="match status" value="6"/>
</dbReference>
<dbReference type="InterPro" id="IPR036322">
    <property type="entry name" value="WD40_repeat_dom_sf"/>
</dbReference>
<dbReference type="OrthoDB" id="194358at2759"/>
<protein>
    <submittedName>
        <fullName evidence="1">WD40 repeat-like protein</fullName>
    </submittedName>
</protein>
<proteinExistence type="predicted"/>
<dbReference type="Proteomes" id="UP000799753">
    <property type="component" value="Unassembled WGS sequence"/>
</dbReference>
<dbReference type="SUPFAM" id="SSF50978">
    <property type="entry name" value="WD40 repeat-like"/>
    <property type="match status" value="1"/>
</dbReference>
<name>A0A6A6RYS2_9PLEO</name>
<dbReference type="InterPro" id="IPR001680">
    <property type="entry name" value="WD40_rpt"/>
</dbReference>
<dbReference type="EMBL" id="MU006785">
    <property type="protein sequence ID" value="KAF2640365.1"/>
    <property type="molecule type" value="Genomic_DNA"/>
</dbReference>
<organism evidence="1 2">
    <name type="scientific">Massarina eburnea CBS 473.64</name>
    <dbReference type="NCBI Taxonomy" id="1395130"/>
    <lineage>
        <taxon>Eukaryota</taxon>
        <taxon>Fungi</taxon>
        <taxon>Dikarya</taxon>
        <taxon>Ascomycota</taxon>
        <taxon>Pezizomycotina</taxon>
        <taxon>Dothideomycetes</taxon>
        <taxon>Pleosporomycetidae</taxon>
        <taxon>Pleosporales</taxon>
        <taxon>Massarineae</taxon>
        <taxon>Massarinaceae</taxon>
        <taxon>Massarina</taxon>
    </lineage>
</organism>
<sequence>MNTRQPPLPPRLPFVDYAISYFSGHISRATSSDDRLVISLDEFFRTNSLTWIELVALQHDLSPLTETAKNLKVFMERRAKYLSPLGKEVQNVLEWADDLIRLVAQFGRALLSTPSAIHFLIPSVCPSGSIIFRNFARYPKPLKLAGISQLSWDDRLCCITCTQTRVLCVACDLNKFAIGLSNGMVQVYHGKTFQKVFSLAHGAQVRCLEFSRVKGLPSGFCEPPEALMAGTRDNKMIFWDARAPFGHIQSPIHAAFSAGLGLLGVVYRMRPITFWEIESCNFAGQYHKTGAIYHEPYVHAFLFNPVSEICLAAVAFHDGDIAVFDPCGNGEVVIKLFDFETLRLLYKINSHEENIHSIAFSADGIRFYDIRADHCNIWEPSVLIRRINSGDDSSIDQSDKIRDKPQFTTARPTDEGQEITTFATHPNGEFIFCGFEIGSVKAYYTYSGKHIQNVIEHPSGIAILLLRWNETATLLSSVDRTGCILIHRIFQNYSVTQPFLVQNKIFECVSPSPVQQLLD</sequence>
<reference evidence="1" key="1">
    <citation type="journal article" date="2020" name="Stud. Mycol.">
        <title>101 Dothideomycetes genomes: a test case for predicting lifestyles and emergence of pathogens.</title>
        <authorList>
            <person name="Haridas S."/>
            <person name="Albert R."/>
            <person name="Binder M."/>
            <person name="Bloem J."/>
            <person name="Labutti K."/>
            <person name="Salamov A."/>
            <person name="Andreopoulos B."/>
            <person name="Baker S."/>
            <person name="Barry K."/>
            <person name="Bills G."/>
            <person name="Bluhm B."/>
            <person name="Cannon C."/>
            <person name="Castanera R."/>
            <person name="Culley D."/>
            <person name="Daum C."/>
            <person name="Ezra D."/>
            <person name="Gonzalez J."/>
            <person name="Henrissat B."/>
            <person name="Kuo A."/>
            <person name="Liang C."/>
            <person name="Lipzen A."/>
            <person name="Lutzoni F."/>
            <person name="Magnuson J."/>
            <person name="Mondo S."/>
            <person name="Nolan M."/>
            <person name="Ohm R."/>
            <person name="Pangilinan J."/>
            <person name="Park H.-J."/>
            <person name="Ramirez L."/>
            <person name="Alfaro M."/>
            <person name="Sun H."/>
            <person name="Tritt A."/>
            <person name="Yoshinaga Y."/>
            <person name="Zwiers L.-H."/>
            <person name="Turgeon B."/>
            <person name="Goodwin S."/>
            <person name="Spatafora J."/>
            <person name="Crous P."/>
            <person name="Grigoriev I."/>
        </authorList>
    </citation>
    <scope>NUCLEOTIDE SEQUENCE</scope>
    <source>
        <strain evidence="1">CBS 473.64</strain>
    </source>
</reference>
<evidence type="ECO:0000313" key="1">
    <source>
        <dbReference type="EMBL" id="KAF2640365.1"/>
    </source>
</evidence>
<evidence type="ECO:0000313" key="2">
    <source>
        <dbReference type="Proteomes" id="UP000799753"/>
    </source>
</evidence>
<keyword evidence="2" id="KW-1185">Reference proteome</keyword>
<accession>A0A6A6RYS2</accession>
<gene>
    <name evidence="1" type="ORF">P280DRAFT_518776</name>
</gene>
<dbReference type="AlphaFoldDB" id="A0A6A6RYS2"/>
<dbReference type="InterPro" id="IPR015943">
    <property type="entry name" value="WD40/YVTN_repeat-like_dom_sf"/>
</dbReference>
<dbReference type="Gene3D" id="2.130.10.10">
    <property type="entry name" value="YVTN repeat-like/Quinoprotein amine dehydrogenase"/>
    <property type="match status" value="2"/>
</dbReference>